<accession>A0A7S3UTM3</accession>
<dbReference type="SMART" id="SM00015">
    <property type="entry name" value="IQ"/>
    <property type="match status" value="5"/>
</dbReference>
<evidence type="ECO:0000313" key="3">
    <source>
        <dbReference type="EMBL" id="CAE0624351.1"/>
    </source>
</evidence>
<dbReference type="GO" id="GO:0051295">
    <property type="term" value="P:establishment of meiotic spindle localization"/>
    <property type="evidence" value="ECO:0007669"/>
    <property type="project" value="TreeGrafter"/>
</dbReference>
<dbReference type="InterPro" id="IPR000048">
    <property type="entry name" value="IQ_motif_EF-hand-BS"/>
</dbReference>
<dbReference type="GO" id="GO:0005516">
    <property type="term" value="F:calmodulin binding"/>
    <property type="evidence" value="ECO:0007669"/>
    <property type="project" value="TreeGrafter"/>
</dbReference>
<dbReference type="Gene3D" id="1.20.5.190">
    <property type="match status" value="1"/>
</dbReference>
<dbReference type="GO" id="GO:0007051">
    <property type="term" value="P:spindle organization"/>
    <property type="evidence" value="ECO:0007669"/>
    <property type="project" value="TreeGrafter"/>
</dbReference>
<dbReference type="EMBL" id="HBIU01007735">
    <property type="protein sequence ID" value="CAE0624351.1"/>
    <property type="molecule type" value="Transcribed_RNA"/>
</dbReference>
<feature type="compositionally biased region" description="Basic and acidic residues" evidence="1">
    <location>
        <begin position="100"/>
        <end position="110"/>
    </location>
</feature>
<dbReference type="PANTHER" id="PTHR22706:SF2">
    <property type="entry name" value="SFI1 SPINDLE BODY DOMAIN-CONTAINING PROTEIN"/>
    <property type="match status" value="1"/>
</dbReference>
<dbReference type="SUPFAM" id="SSF52540">
    <property type="entry name" value="P-loop containing nucleoside triphosphate hydrolases"/>
    <property type="match status" value="1"/>
</dbReference>
<dbReference type="InterPro" id="IPR036020">
    <property type="entry name" value="WW_dom_sf"/>
</dbReference>
<evidence type="ECO:0000256" key="1">
    <source>
        <dbReference type="SAM" id="MobiDB-lite"/>
    </source>
</evidence>
<dbReference type="AlphaFoldDB" id="A0A7S3UTM3"/>
<organism evidence="3">
    <name type="scientific">Heterosigma akashiwo</name>
    <name type="common">Chromophytic alga</name>
    <name type="synonym">Heterosigma carterae</name>
    <dbReference type="NCBI Taxonomy" id="2829"/>
    <lineage>
        <taxon>Eukaryota</taxon>
        <taxon>Sar</taxon>
        <taxon>Stramenopiles</taxon>
        <taxon>Ochrophyta</taxon>
        <taxon>Raphidophyceae</taxon>
        <taxon>Chattonellales</taxon>
        <taxon>Chattonellaceae</taxon>
        <taxon>Heterosigma</taxon>
    </lineage>
</organism>
<protein>
    <recommendedName>
        <fullName evidence="2">WW domain-containing protein</fullName>
    </recommendedName>
</protein>
<dbReference type="PANTHER" id="PTHR22706">
    <property type="entry name" value="ASSEMBLY FACTOR FOR SPINDLE MICROTUBULES"/>
    <property type="match status" value="1"/>
</dbReference>
<dbReference type="SUPFAM" id="SSF51045">
    <property type="entry name" value="WW domain"/>
    <property type="match status" value="1"/>
</dbReference>
<dbReference type="InterPro" id="IPR027417">
    <property type="entry name" value="P-loop_NTPase"/>
</dbReference>
<dbReference type="PROSITE" id="PS50020">
    <property type="entry name" value="WW_DOMAIN_2"/>
    <property type="match status" value="1"/>
</dbReference>
<feature type="compositionally biased region" description="Polar residues" evidence="1">
    <location>
        <begin position="121"/>
        <end position="144"/>
    </location>
</feature>
<feature type="region of interest" description="Disordered" evidence="1">
    <location>
        <begin position="76"/>
        <end position="144"/>
    </location>
</feature>
<proteinExistence type="predicted"/>
<dbReference type="CDD" id="cd00201">
    <property type="entry name" value="WW"/>
    <property type="match status" value="1"/>
</dbReference>
<dbReference type="InterPro" id="IPR001202">
    <property type="entry name" value="WW_dom"/>
</dbReference>
<dbReference type="GO" id="GO:0000278">
    <property type="term" value="P:mitotic cell cycle"/>
    <property type="evidence" value="ECO:0007669"/>
    <property type="project" value="TreeGrafter"/>
</dbReference>
<reference evidence="3" key="1">
    <citation type="submission" date="2021-01" db="EMBL/GenBank/DDBJ databases">
        <authorList>
            <person name="Corre E."/>
            <person name="Pelletier E."/>
            <person name="Niang G."/>
            <person name="Scheremetjew M."/>
            <person name="Finn R."/>
            <person name="Kale V."/>
            <person name="Holt S."/>
            <person name="Cochrane G."/>
            <person name="Meng A."/>
            <person name="Brown T."/>
            <person name="Cohen L."/>
        </authorList>
    </citation>
    <scope>NUCLEOTIDE SEQUENCE</scope>
    <source>
        <strain evidence="3">CCMP3107</strain>
    </source>
</reference>
<dbReference type="PROSITE" id="PS50096">
    <property type="entry name" value="IQ"/>
    <property type="match status" value="5"/>
</dbReference>
<dbReference type="InterPro" id="IPR051185">
    <property type="entry name" value="ASPM"/>
</dbReference>
<sequence>MKGQRCSFGTGQETAAVHIQAVQRGRAARTKVRRRQNAATKIQSIQRGRKTRKEATARQQAAVKIQAVQRGSIARAHVQPPQYPNPPATTSGEPNGSVARDVKVVRDRHSQISKSGVGPSTRVSETSRLSTKGGNSEVSTPTNNLEDLIRSKPFAKVTDEDSGNFYYWSDKLIKKEDTFQQANTAAAKIQALQRGRAARNSLHYSSDQTSKPTAPLSGIEEGRVSEVGLPSPQLPGGARSSENLVIIGPDAPTPKNNLEDFFRGGAGSKDNQGSMGSFRKVLDEDTGAFYWWSDPSNGLREGSPALLADPAALKIQAVARGRAARRAVSAEKASSSNSQGWRSPLPIKEEGGRAVVDELVVGPSLADDLQTEGMETPFLSPHQSVFDATTGVAATGEQQNGERGDTGLAVGGGRSGEGLTMEQYQRQQSIQGGSKEIEKEDCDGVENVDFVFGVENSASEVSGAEGDQPTVPCKRTSWQKVWDKNTEHYYYWDADTGECQWEKPKVFVDAAEEEKQPAV</sequence>
<feature type="domain" description="WW" evidence="2">
    <location>
        <begin position="478"/>
        <end position="506"/>
    </location>
</feature>
<dbReference type="GO" id="GO:0000922">
    <property type="term" value="C:spindle pole"/>
    <property type="evidence" value="ECO:0007669"/>
    <property type="project" value="TreeGrafter"/>
</dbReference>
<dbReference type="Gene3D" id="2.20.70.10">
    <property type="match status" value="1"/>
</dbReference>
<dbReference type="SMART" id="SM00456">
    <property type="entry name" value="WW"/>
    <property type="match status" value="1"/>
</dbReference>
<feature type="compositionally biased region" description="Polar residues" evidence="1">
    <location>
        <begin position="37"/>
        <end position="46"/>
    </location>
</feature>
<gene>
    <name evidence="3" type="ORF">HAKA00212_LOCUS3018</name>
</gene>
<dbReference type="Pfam" id="PF00612">
    <property type="entry name" value="IQ"/>
    <property type="match status" value="3"/>
</dbReference>
<name>A0A7S3UTM3_HETAK</name>
<evidence type="ECO:0000259" key="2">
    <source>
        <dbReference type="PROSITE" id="PS50020"/>
    </source>
</evidence>
<feature type="compositionally biased region" description="Basic residues" evidence="1">
    <location>
        <begin position="26"/>
        <end position="36"/>
    </location>
</feature>
<feature type="region of interest" description="Disordered" evidence="1">
    <location>
        <begin position="25"/>
        <end position="55"/>
    </location>
</feature>